<dbReference type="RefSeq" id="WP_273134138.1">
    <property type="nucleotide sequence ID" value="NZ_VMRX01000034.1"/>
</dbReference>
<sequence>MKRLTALSVPLLTLAIAGCGEESDQLPVDGRDFDGVNYSEPAPYQGRVIDGYLKNARVWLDVDGDGQHTPGPMAVTLPSGVSHTLENGEPTALTGAGGRFELDVSELEVAPQDGSSLDPSDYALYAVAMAGKTLEETRNGEVPVARAYLMTASPGVQNVTPLTTLARYRFEVAKRTSPDPEKVTSESYAEFEGLNLLQDYILGGDERAHAYARAMARFMASQIPDDYNTALSAAGSDGTERLLSTDAVELLGFSLVQNAPAIIGAVEGKVSAGNYSNLDQDSLELPDVPLELSNPVLLTRQQVFADAGSRDLGISAELFFDYTEGGQLSSISARGCLVPSLTEIARLVQVNGYLAELKTQWLPGASLSELSKVFYDEDGIHERIIFDWKNKQAYFDSVTFCHQDTLGVAPEISELDGTPEITWEWEDANAVVESVAGQPDRTVTLFAANSPADVLVAEASDATLASGAAPGSQITGYRLVAGEQVAELVFAEVDDSCKPPATEQVPLASANQYVTRLFEVEHTGGSGAYEYDIRKYDGLAVERLLRYPVYDPATAALENVDSDTGLFQWQLYYPGLDTEGLSEVAANLIEHAYLVDDTGAEVCGDPFPEAPSNAYARVDYGYQALSEYLLEGLSSEVAPE</sequence>
<evidence type="ECO:0000313" key="2">
    <source>
        <dbReference type="Proteomes" id="UP000319142"/>
    </source>
</evidence>
<dbReference type="AlphaFoldDB" id="A0A558B6Q1"/>
<organism evidence="1 2">
    <name type="scientific">Marinobacter vinifirmus</name>
    <dbReference type="NCBI Taxonomy" id="355591"/>
    <lineage>
        <taxon>Bacteria</taxon>
        <taxon>Pseudomonadati</taxon>
        <taxon>Pseudomonadota</taxon>
        <taxon>Gammaproteobacteria</taxon>
        <taxon>Pseudomonadales</taxon>
        <taxon>Marinobacteraceae</taxon>
        <taxon>Marinobacter</taxon>
    </lineage>
</organism>
<accession>A0A558B6Q1</accession>
<dbReference type="PROSITE" id="PS51257">
    <property type="entry name" value="PROKAR_LIPOPROTEIN"/>
    <property type="match status" value="1"/>
</dbReference>
<comment type="caution">
    <text evidence="1">The sequence shown here is derived from an EMBL/GenBank/DDBJ whole genome shotgun (WGS) entry which is preliminary data.</text>
</comment>
<evidence type="ECO:0000313" key="1">
    <source>
        <dbReference type="EMBL" id="TVT32183.1"/>
    </source>
</evidence>
<protein>
    <submittedName>
        <fullName evidence="1">Uncharacterized protein</fullName>
    </submittedName>
</protein>
<dbReference type="EMBL" id="VMRX01000034">
    <property type="protein sequence ID" value="TVT32183.1"/>
    <property type="molecule type" value="Genomic_DNA"/>
</dbReference>
<name>A0A558B6Q1_9GAMM</name>
<reference evidence="1 2" key="1">
    <citation type="submission" date="2019-07" db="EMBL/GenBank/DDBJ databases">
        <title>The pathways for chlorine oxyanion respiration interact through the shared metabolite chlorate.</title>
        <authorList>
            <person name="Barnum T.P."/>
            <person name="Cheng Y."/>
            <person name="Hill K.A."/>
            <person name="Lucas L.N."/>
            <person name="Carlson H.K."/>
            <person name="Coates J.D."/>
        </authorList>
    </citation>
    <scope>NUCLEOTIDE SEQUENCE [LARGE SCALE GENOMIC DNA]</scope>
    <source>
        <strain evidence="1">UCB</strain>
    </source>
</reference>
<gene>
    <name evidence="1" type="ORF">FHK81_13055</name>
</gene>
<proteinExistence type="predicted"/>
<dbReference type="Proteomes" id="UP000319142">
    <property type="component" value="Unassembled WGS sequence"/>
</dbReference>